<evidence type="ECO:0000256" key="1">
    <source>
        <dbReference type="SAM" id="MobiDB-lite"/>
    </source>
</evidence>
<feature type="region of interest" description="Disordered" evidence="1">
    <location>
        <begin position="214"/>
        <end position="238"/>
    </location>
</feature>
<feature type="region of interest" description="Disordered" evidence="1">
    <location>
        <begin position="315"/>
        <end position="352"/>
    </location>
</feature>
<dbReference type="EMBL" id="JAACJL010000002">
    <property type="protein sequence ID" value="KAF4622013.1"/>
    <property type="molecule type" value="Genomic_DNA"/>
</dbReference>
<feature type="compositionally biased region" description="Basic residues" evidence="1">
    <location>
        <begin position="222"/>
        <end position="233"/>
    </location>
</feature>
<organism evidence="2 3">
    <name type="scientific">Agrocybe pediades</name>
    <dbReference type="NCBI Taxonomy" id="84607"/>
    <lineage>
        <taxon>Eukaryota</taxon>
        <taxon>Fungi</taxon>
        <taxon>Dikarya</taxon>
        <taxon>Basidiomycota</taxon>
        <taxon>Agaricomycotina</taxon>
        <taxon>Agaricomycetes</taxon>
        <taxon>Agaricomycetidae</taxon>
        <taxon>Agaricales</taxon>
        <taxon>Agaricineae</taxon>
        <taxon>Strophariaceae</taxon>
        <taxon>Agrocybe</taxon>
    </lineage>
</organism>
<feature type="compositionally biased region" description="Basic and acidic residues" evidence="1">
    <location>
        <begin position="322"/>
        <end position="331"/>
    </location>
</feature>
<proteinExistence type="predicted"/>
<evidence type="ECO:0000313" key="2">
    <source>
        <dbReference type="EMBL" id="KAF4622013.1"/>
    </source>
</evidence>
<protein>
    <submittedName>
        <fullName evidence="2">Uncharacterized protein</fullName>
    </submittedName>
</protein>
<evidence type="ECO:0000313" key="3">
    <source>
        <dbReference type="Proteomes" id="UP000521872"/>
    </source>
</evidence>
<gene>
    <name evidence="2" type="ORF">D9613_009174</name>
</gene>
<dbReference type="Proteomes" id="UP000521872">
    <property type="component" value="Unassembled WGS sequence"/>
</dbReference>
<name>A0A8H4R357_9AGAR</name>
<feature type="compositionally biased region" description="Low complexity" evidence="1">
    <location>
        <begin position="395"/>
        <end position="409"/>
    </location>
</feature>
<accession>A0A8H4R357</accession>
<keyword evidence="3" id="KW-1185">Reference proteome</keyword>
<feature type="region of interest" description="Disordered" evidence="1">
    <location>
        <begin position="365"/>
        <end position="419"/>
    </location>
</feature>
<dbReference type="AlphaFoldDB" id="A0A8H4R357"/>
<comment type="caution">
    <text evidence="2">The sequence shown here is derived from an EMBL/GenBank/DDBJ whole genome shotgun (WGS) entry which is preliminary data.</text>
</comment>
<reference evidence="2 3" key="1">
    <citation type="submission" date="2019-12" db="EMBL/GenBank/DDBJ databases">
        <authorList>
            <person name="Floudas D."/>
            <person name="Bentzer J."/>
            <person name="Ahren D."/>
            <person name="Johansson T."/>
            <person name="Persson P."/>
            <person name="Tunlid A."/>
        </authorList>
    </citation>
    <scope>NUCLEOTIDE SEQUENCE [LARGE SCALE GENOMIC DNA]</scope>
    <source>
        <strain evidence="2 3">CBS 102.39</strain>
    </source>
</reference>
<sequence length="452" mass="50065">MSSTDSALDWLLSIRAICTSSPQLTIASPNFTDWLHVSPTTDSSTATQSTSDLQLSSSPFRDVLCSSRVNQALQPQSFRNDSFQFPNISSSGSPNNPDTPMDIAAIIDSHKAYDICPSVVSFNEHHRMLSLESTSATLINTPSPHSRLRAHFKPEEFDADQRILLSPEDPSSPSTKLIRDLEQTAYNSYYCDLSIASLPEHSISDISPILRADQKEVEEKPKKKKEKKRRRNVPRNSSFVERLRAVPFQESFASVPETHHEPIEQLAPSLPIGQASFTEHRATSIPRAPLLSPPGPVPTSSPIQGRSVLAVPHESVPTEEQESTRVSDHVMDSPPFTPLSTGKLSPLTPILSSPDPSPLKIIIKLKRPADPSTPVRRSKRSRNAIKFELSPDVGEYSPSSSSSTQCASSESEERSTIYTSRTLPDSIEISENFPLFYRRFPISSFYQPLGFR</sequence>